<evidence type="ECO:0000313" key="12">
    <source>
        <dbReference type="Proteomes" id="UP001239680"/>
    </source>
</evidence>
<organism evidence="11 12">
    <name type="scientific">Pseudogemmobacter lacusdianii</name>
    <dbReference type="NCBI Taxonomy" id="3069608"/>
    <lineage>
        <taxon>Bacteria</taxon>
        <taxon>Pseudomonadati</taxon>
        <taxon>Pseudomonadota</taxon>
        <taxon>Alphaproteobacteria</taxon>
        <taxon>Rhodobacterales</taxon>
        <taxon>Paracoccaceae</taxon>
        <taxon>Pseudogemmobacter</taxon>
    </lineage>
</organism>
<dbReference type="PANTHER" id="PTHR30576">
    <property type="entry name" value="COLANIC BIOSYNTHESIS UDP-GLUCOSE LIPID CARRIER TRANSFERASE"/>
    <property type="match status" value="1"/>
</dbReference>
<evidence type="ECO:0000256" key="5">
    <source>
        <dbReference type="ARBA" id="ARBA00022692"/>
    </source>
</evidence>
<name>A0ABU0VWU6_9RHOB</name>
<evidence type="ECO:0000256" key="1">
    <source>
        <dbReference type="ARBA" id="ARBA00004236"/>
    </source>
</evidence>
<sequence length="282" mass="30938">MAIIFPPNSLGPLGPAVAHKPALNKATTAASERGAMNYVPVNFATKTYVPVALGTPSLAEPLFEAAPFQKAERVVAVPQKAGPYRLGLKRLFDLAAVVVALPVVLPVVAVAACLVARDGGRPFYSQMRVGKDGKPFRMWKLRSMVRDADQRMESYLAAHPAARAEWDLSQKLQSDPRITPFGAFLRKSSLDELPQLWNVLRGEMSLVGPRPMMLCQRAMYDGTAYYRLRPGLTGLWQTAGRNRTSFQARSLYDGAYEADVTFANDLRILRRTVSVVVKGTGC</sequence>
<feature type="transmembrane region" description="Helical" evidence="9">
    <location>
        <begin position="94"/>
        <end position="116"/>
    </location>
</feature>
<keyword evidence="6 9" id="KW-1133">Transmembrane helix</keyword>
<accession>A0ABU0VWU6</accession>
<dbReference type="PANTHER" id="PTHR30576:SF4">
    <property type="entry name" value="UNDECAPRENYL-PHOSPHATE GALACTOSE PHOSPHOTRANSFERASE"/>
    <property type="match status" value="1"/>
</dbReference>
<evidence type="ECO:0000256" key="7">
    <source>
        <dbReference type="ARBA" id="ARBA00023136"/>
    </source>
</evidence>
<evidence type="ECO:0000256" key="6">
    <source>
        <dbReference type="ARBA" id="ARBA00022989"/>
    </source>
</evidence>
<feature type="domain" description="Bacterial sugar transferase" evidence="10">
    <location>
        <begin position="89"/>
        <end position="278"/>
    </location>
</feature>
<proteinExistence type="inferred from homology"/>
<keyword evidence="5 9" id="KW-0812">Transmembrane</keyword>
<comment type="caution">
    <text evidence="11">The sequence shown here is derived from an EMBL/GenBank/DDBJ whole genome shotgun (WGS) entry which is preliminary data.</text>
</comment>
<keyword evidence="7 9" id="KW-0472">Membrane</keyword>
<evidence type="ECO:0000259" key="10">
    <source>
        <dbReference type="Pfam" id="PF02397"/>
    </source>
</evidence>
<evidence type="ECO:0000256" key="9">
    <source>
        <dbReference type="SAM" id="Phobius"/>
    </source>
</evidence>
<keyword evidence="8" id="KW-0270">Exopolysaccharide synthesis</keyword>
<protein>
    <submittedName>
        <fullName evidence="11">Sugar transferase</fullName>
    </submittedName>
</protein>
<gene>
    <name evidence="11" type="ORF">Q9295_07610</name>
</gene>
<dbReference type="Pfam" id="PF02397">
    <property type="entry name" value="Bac_transf"/>
    <property type="match status" value="1"/>
</dbReference>
<comment type="subcellular location">
    <subcellularLocation>
        <location evidence="1">Cell membrane</location>
    </subcellularLocation>
</comment>
<keyword evidence="4 11" id="KW-0808">Transferase</keyword>
<keyword evidence="12" id="KW-1185">Reference proteome</keyword>
<evidence type="ECO:0000256" key="3">
    <source>
        <dbReference type="ARBA" id="ARBA00022475"/>
    </source>
</evidence>
<dbReference type="RefSeq" id="WP_306679936.1">
    <property type="nucleotide sequence ID" value="NZ_JAVDBT010000006.1"/>
</dbReference>
<dbReference type="GO" id="GO:0016740">
    <property type="term" value="F:transferase activity"/>
    <property type="evidence" value="ECO:0007669"/>
    <property type="project" value="UniProtKB-KW"/>
</dbReference>
<reference evidence="11 12" key="1">
    <citation type="submission" date="2023-08" db="EMBL/GenBank/DDBJ databases">
        <title>Characterization of two Paracoccaceae strains isolated from Phycosphere and proposal of Xinfangfangia lacusdiani sp. nov.</title>
        <authorList>
            <person name="Deng Y."/>
            <person name="Zhang Y.Q."/>
        </authorList>
    </citation>
    <scope>NUCLEOTIDE SEQUENCE [LARGE SCALE GENOMIC DNA]</scope>
    <source>
        <strain evidence="11 12">CPCC 101601</strain>
    </source>
</reference>
<dbReference type="InterPro" id="IPR003362">
    <property type="entry name" value="Bact_transf"/>
</dbReference>
<evidence type="ECO:0000256" key="2">
    <source>
        <dbReference type="ARBA" id="ARBA00006464"/>
    </source>
</evidence>
<dbReference type="EMBL" id="JAVDBT010000006">
    <property type="protein sequence ID" value="MDQ2066234.1"/>
    <property type="molecule type" value="Genomic_DNA"/>
</dbReference>
<evidence type="ECO:0000313" key="11">
    <source>
        <dbReference type="EMBL" id="MDQ2066234.1"/>
    </source>
</evidence>
<comment type="similarity">
    <text evidence="2">Belongs to the bacterial sugar transferase family.</text>
</comment>
<keyword evidence="3" id="KW-1003">Cell membrane</keyword>
<evidence type="ECO:0000256" key="4">
    <source>
        <dbReference type="ARBA" id="ARBA00022679"/>
    </source>
</evidence>
<dbReference type="Proteomes" id="UP001239680">
    <property type="component" value="Unassembled WGS sequence"/>
</dbReference>
<evidence type="ECO:0000256" key="8">
    <source>
        <dbReference type="ARBA" id="ARBA00023169"/>
    </source>
</evidence>